<feature type="domain" description="HTH cro/C1-type" evidence="1">
    <location>
        <begin position="46"/>
        <end position="81"/>
    </location>
</feature>
<dbReference type="InterPro" id="IPR001387">
    <property type="entry name" value="Cro/C1-type_HTH"/>
</dbReference>
<keyword evidence="3" id="KW-1185">Reference proteome</keyword>
<sequence>MTDSDAPRSLAEKLDHLFATVPTPEGREASYREVADAIANRGGPTISPSYVWQLRSGTKDNPTMKHLQALASYFGVDVAYFFDNTVTTRVADELTLLDATRDPAVRAVALHAAGLSPDSVDLVVAVIDAARRLEENQQPRARRRTTRST</sequence>
<evidence type="ECO:0000259" key="1">
    <source>
        <dbReference type="PROSITE" id="PS50943"/>
    </source>
</evidence>
<dbReference type="PROSITE" id="PS50943">
    <property type="entry name" value="HTH_CROC1"/>
    <property type="match status" value="1"/>
</dbReference>
<comment type="caution">
    <text evidence="2">The sequence shown here is derived from an EMBL/GenBank/DDBJ whole genome shotgun (WGS) entry which is preliminary data.</text>
</comment>
<accession>A0ABV7WKD0</accession>
<name>A0ABV7WKD0_9MICO</name>
<protein>
    <submittedName>
        <fullName evidence="2">Helix-turn-helix domain-containing protein</fullName>
    </submittedName>
</protein>
<organism evidence="2 3">
    <name type="scientific">Aquipuribacter hungaricus</name>
    <dbReference type="NCBI Taxonomy" id="545624"/>
    <lineage>
        <taxon>Bacteria</taxon>
        <taxon>Bacillati</taxon>
        <taxon>Actinomycetota</taxon>
        <taxon>Actinomycetes</taxon>
        <taxon>Micrococcales</taxon>
        <taxon>Intrasporangiaceae</taxon>
        <taxon>Aquipuribacter</taxon>
    </lineage>
</organism>
<evidence type="ECO:0000313" key="3">
    <source>
        <dbReference type="Proteomes" id="UP001595685"/>
    </source>
</evidence>
<dbReference type="EMBL" id="JBHRWW010000021">
    <property type="protein sequence ID" value="MFC3690348.1"/>
    <property type="molecule type" value="Genomic_DNA"/>
</dbReference>
<dbReference type="SUPFAM" id="SSF47413">
    <property type="entry name" value="lambda repressor-like DNA-binding domains"/>
    <property type="match status" value="1"/>
</dbReference>
<dbReference type="InterPro" id="IPR010982">
    <property type="entry name" value="Lambda_DNA-bd_dom_sf"/>
</dbReference>
<gene>
    <name evidence="2" type="ORF">ACFOLH_18525</name>
</gene>
<dbReference type="RefSeq" id="WP_340290484.1">
    <property type="nucleotide sequence ID" value="NZ_JBBEOI010000019.1"/>
</dbReference>
<dbReference type="CDD" id="cd00093">
    <property type="entry name" value="HTH_XRE"/>
    <property type="match status" value="1"/>
</dbReference>
<evidence type="ECO:0000313" key="2">
    <source>
        <dbReference type="EMBL" id="MFC3690348.1"/>
    </source>
</evidence>
<reference evidence="3" key="1">
    <citation type="journal article" date="2019" name="Int. J. Syst. Evol. Microbiol.">
        <title>The Global Catalogue of Microorganisms (GCM) 10K type strain sequencing project: providing services to taxonomists for standard genome sequencing and annotation.</title>
        <authorList>
            <consortium name="The Broad Institute Genomics Platform"/>
            <consortium name="The Broad Institute Genome Sequencing Center for Infectious Disease"/>
            <person name="Wu L."/>
            <person name="Ma J."/>
        </authorList>
    </citation>
    <scope>NUCLEOTIDE SEQUENCE [LARGE SCALE GENOMIC DNA]</scope>
    <source>
        <strain evidence="3">NCAIM B.02333</strain>
    </source>
</reference>
<dbReference type="Proteomes" id="UP001595685">
    <property type="component" value="Unassembled WGS sequence"/>
</dbReference>
<dbReference type="Gene3D" id="1.10.260.40">
    <property type="entry name" value="lambda repressor-like DNA-binding domains"/>
    <property type="match status" value="1"/>
</dbReference>
<proteinExistence type="predicted"/>